<reference evidence="1 2" key="1">
    <citation type="journal article" date="2018" name="Nat. Ecol. Evol.">
        <title>Pezizomycetes genomes reveal the molecular basis of ectomycorrhizal truffle lifestyle.</title>
        <authorList>
            <person name="Murat C."/>
            <person name="Payen T."/>
            <person name="Noel B."/>
            <person name="Kuo A."/>
            <person name="Morin E."/>
            <person name="Chen J."/>
            <person name="Kohler A."/>
            <person name="Krizsan K."/>
            <person name="Balestrini R."/>
            <person name="Da Silva C."/>
            <person name="Montanini B."/>
            <person name="Hainaut M."/>
            <person name="Levati E."/>
            <person name="Barry K.W."/>
            <person name="Belfiori B."/>
            <person name="Cichocki N."/>
            <person name="Clum A."/>
            <person name="Dockter R.B."/>
            <person name="Fauchery L."/>
            <person name="Guy J."/>
            <person name="Iotti M."/>
            <person name="Le Tacon F."/>
            <person name="Lindquist E.A."/>
            <person name="Lipzen A."/>
            <person name="Malagnac F."/>
            <person name="Mello A."/>
            <person name="Molinier V."/>
            <person name="Miyauchi S."/>
            <person name="Poulain J."/>
            <person name="Riccioni C."/>
            <person name="Rubini A."/>
            <person name="Sitrit Y."/>
            <person name="Splivallo R."/>
            <person name="Traeger S."/>
            <person name="Wang M."/>
            <person name="Zifcakova L."/>
            <person name="Wipf D."/>
            <person name="Zambonelli A."/>
            <person name="Paolocci F."/>
            <person name="Nowrousian M."/>
            <person name="Ottonello S."/>
            <person name="Baldrian P."/>
            <person name="Spatafora J.W."/>
            <person name="Henrissat B."/>
            <person name="Nagy L.G."/>
            <person name="Aury J.M."/>
            <person name="Wincker P."/>
            <person name="Grigoriev I.V."/>
            <person name="Bonfante P."/>
            <person name="Martin F.M."/>
        </authorList>
    </citation>
    <scope>NUCLEOTIDE SEQUENCE [LARGE SCALE GENOMIC DNA]</scope>
    <source>
        <strain evidence="1 2">ATCC MYA-4762</strain>
    </source>
</reference>
<dbReference type="Proteomes" id="UP000267821">
    <property type="component" value="Unassembled WGS sequence"/>
</dbReference>
<dbReference type="EMBL" id="ML121531">
    <property type="protein sequence ID" value="RPB27417.1"/>
    <property type="molecule type" value="Genomic_DNA"/>
</dbReference>
<dbReference type="InParanoid" id="A0A3N4LX29"/>
<keyword evidence="2" id="KW-1185">Reference proteome</keyword>
<evidence type="ECO:0000313" key="1">
    <source>
        <dbReference type="EMBL" id="RPB27417.1"/>
    </source>
</evidence>
<organism evidence="1 2">
    <name type="scientific">Terfezia boudieri ATCC MYA-4762</name>
    <dbReference type="NCBI Taxonomy" id="1051890"/>
    <lineage>
        <taxon>Eukaryota</taxon>
        <taxon>Fungi</taxon>
        <taxon>Dikarya</taxon>
        <taxon>Ascomycota</taxon>
        <taxon>Pezizomycotina</taxon>
        <taxon>Pezizomycetes</taxon>
        <taxon>Pezizales</taxon>
        <taxon>Pezizaceae</taxon>
        <taxon>Terfezia</taxon>
    </lineage>
</organism>
<evidence type="ECO:0000313" key="2">
    <source>
        <dbReference type="Proteomes" id="UP000267821"/>
    </source>
</evidence>
<gene>
    <name evidence="1" type="ORF">L211DRAFT_834275</name>
</gene>
<protein>
    <submittedName>
        <fullName evidence="1">Uncharacterized protein</fullName>
    </submittedName>
</protein>
<dbReference type="AlphaFoldDB" id="A0A3N4LX29"/>
<name>A0A3N4LX29_9PEZI</name>
<proteinExistence type="predicted"/>
<sequence length="57" mass="6767">MHRTSRMHAIHDTPSTIRHPRYAIHEVRGKDSVGAKKGLYEIRTRDRPILDHIRRRA</sequence>
<accession>A0A3N4LX29</accession>